<dbReference type="InterPro" id="IPR006674">
    <property type="entry name" value="HD_domain"/>
</dbReference>
<reference evidence="4" key="1">
    <citation type="submission" date="2018-05" db="EMBL/GenBank/DDBJ databases">
        <authorList>
            <person name="Lanie J.A."/>
            <person name="Ng W.-L."/>
            <person name="Kazmierczak K.M."/>
            <person name="Andrzejewski T.M."/>
            <person name="Davidsen T.M."/>
            <person name="Wayne K.J."/>
            <person name="Tettelin H."/>
            <person name="Glass J.I."/>
            <person name="Rusch D."/>
            <person name="Podicherti R."/>
            <person name="Tsui H.-C.T."/>
            <person name="Winkler M.E."/>
        </authorList>
    </citation>
    <scope>NUCLEOTIDE SEQUENCE</scope>
</reference>
<dbReference type="CDD" id="cd00077">
    <property type="entry name" value="HDc"/>
    <property type="match status" value="1"/>
</dbReference>
<feature type="region of interest" description="Disordered" evidence="2">
    <location>
        <begin position="1"/>
        <end position="28"/>
    </location>
</feature>
<evidence type="ECO:0000259" key="3">
    <source>
        <dbReference type="PROSITE" id="PS51831"/>
    </source>
</evidence>
<sequence>MEAFALEKQLTDHPAGTDSAPPGELAAKPPEQANCLDRLLEEASDHLQLQMLLIETAAGNEQADLGLIARAYHFAAARHTGQTRKSGEPFMQHCVEVARILAQVRLDSTTVAAGLLHDVLEDTPVTIEEIGVEFGPEIAGLTDGVTKIERFQYESREKRQAETYRKMLLSMVKDIRVILVKFADRLHNMRTLDHVDEEQQMRIARETTEVYAPLAHRLGLARIRWELE</sequence>
<feature type="domain" description="HD" evidence="3">
    <location>
        <begin position="90"/>
        <end position="189"/>
    </location>
</feature>
<evidence type="ECO:0000256" key="1">
    <source>
        <dbReference type="ARBA" id="ARBA00007476"/>
    </source>
</evidence>
<dbReference type="SMART" id="SM00471">
    <property type="entry name" value="HDc"/>
    <property type="match status" value="1"/>
</dbReference>
<dbReference type="FunFam" id="1.10.3210.10:FF:000001">
    <property type="entry name" value="GTP pyrophosphokinase RelA"/>
    <property type="match status" value="1"/>
</dbReference>
<dbReference type="AlphaFoldDB" id="A0A382T6Y1"/>
<gene>
    <name evidence="4" type="ORF">METZ01_LOCUS370758</name>
</gene>
<dbReference type="GO" id="GO:0005886">
    <property type="term" value="C:plasma membrane"/>
    <property type="evidence" value="ECO:0007669"/>
    <property type="project" value="TreeGrafter"/>
</dbReference>
<dbReference type="Gene3D" id="1.10.3210.10">
    <property type="entry name" value="Hypothetical protein af1432"/>
    <property type="match status" value="1"/>
</dbReference>
<evidence type="ECO:0000256" key="2">
    <source>
        <dbReference type="SAM" id="MobiDB-lite"/>
    </source>
</evidence>
<dbReference type="PANTHER" id="PTHR21262">
    <property type="entry name" value="GUANOSINE-3',5'-BIS DIPHOSPHATE 3'-PYROPHOSPHOHYDROLASE"/>
    <property type="match status" value="1"/>
</dbReference>
<name>A0A382T6Y1_9ZZZZ</name>
<protein>
    <recommendedName>
        <fullName evidence="3">HD domain-containing protein</fullName>
    </recommendedName>
</protein>
<accession>A0A382T6Y1</accession>
<evidence type="ECO:0000313" key="4">
    <source>
        <dbReference type="EMBL" id="SVD17904.1"/>
    </source>
</evidence>
<dbReference type="InterPro" id="IPR003607">
    <property type="entry name" value="HD/PDEase_dom"/>
</dbReference>
<feature type="non-terminal residue" evidence="4">
    <location>
        <position position="228"/>
    </location>
</feature>
<dbReference type="Pfam" id="PF13328">
    <property type="entry name" value="HD_4"/>
    <property type="match status" value="1"/>
</dbReference>
<organism evidence="4">
    <name type="scientific">marine metagenome</name>
    <dbReference type="NCBI Taxonomy" id="408172"/>
    <lineage>
        <taxon>unclassified sequences</taxon>
        <taxon>metagenomes</taxon>
        <taxon>ecological metagenomes</taxon>
    </lineage>
</organism>
<dbReference type="PROSITE" id="PS51831">
    <property type="entry name" value="HD"/>
    <property type="match status" value="1"/>
</dbReference>
<proteinExistence type="inferred from homology"/>
<dbReference type="PANTHER" id="PTHR21262:SF31">
    <property type="entry name" value="GTP PYROPHOSPHOKINASE"/>
    <property type="match status" value="1"/>
</dbReference>
<comment type="similarity">
    <text evidence="1">Belongs to the RelA/SpoT family.</text>
</comment>
<dbReference type="SUPFAM" id="SSF109604">
    <property type="entry name" value="HD-domain/PDEase-like"/>
    <property type="match status" value="1"/>
</dbReference>
<dbReference type="EMBL" id="UINC01134389">
    <property type="protein sequence ID" value="SVD17904.1"/>
    <property type="molecule type" value="Genomic_DNA"/>
</dbReference>